<gene>
    <name evidence="2" type="ORF">SBAD_LOCUS800</name>
</gene>
<feature type="domain" description="Dynein heavy chain tail" evidence="1">
    <location>
        <begin position="6"/>
        <end position="59"/>
    </location>
</feature>
<evidence type="ECO:0000259" key="1">
    <source>
        <dbReference type="Pfam" id="PF08385"/>
    </source>
</evidence>
<evidence type="ECO:0000313" key="2">
    <source>
        <dbReference type="EMBL" id="VDO92167.1"/>
    </source>
</evidence>
<dbReference type="Proteomes" id="UP000270296">
    <property type="component" value="Unassembled WGS sequence"/>
</dbReference>
<name>A0A183IB06_9BILA</name>
<dbReference type="AlphaFoldDB" id="A0A183IB06"/>
<evidence type="ECO:0000313" key="3">
    <source>
        <dbReference type="Proteomes" id="UP000270296"/>
    </source>
</evidence>
<organism evidence="4">
    <name type="scientific">Soboliphyme baturini</name>
    <dbReference type="NCBI Taxonomy" id="241478"/>
    <lineage>
        <taxon>Eukaryota</taxon>
        <taxon>Metazoa</taxon>
        <taxon>Ecdysozoa</taxon>
        <taxon>Nematoda</taxon>
        <taxon>Enoplea</taxon>
        <taxon>Dorylaimia</taxon>
        <taxon>Dioctophymatida</taxon>
        <taxon>Dioctophymatoidea</taxon>
        <taxon>Soboliphymatidae</taxon>
        <taxon>Soboliphyme</taxon>
    </lineage>
</organism>
<dbReference type="Pfam" id="PF08385">
    <property type="entry name" value="DHC_N1"/>
    <property type="match status" value="1"/>
</dbReference>
<sequence>MQFTHKTGILQVNYSDRLVTLLRDVRQLQGLGYNIPSKIQTCFELGQKFYKQAITLKQVMPVAHLRHQRTFLFALSHSEFLWLICLKFKPFNLQVCRICSATVRYRSLCLIHNI</sequence>
<evidence type="ECO:0000313" key="4">
    <source>
        <dbReference type="WBParaSite" id="SBAD_0000082301-mRNA-1"/>
    </source>
</evidence>
<protein>
    <submittedName>
        <fullName evidence="4">DHC_N1 domain-containing protein</fullName>
    </submittedName>
</protein>
<keyword evidence="3" id="KW-1185">Reference proteome</keyword>
<proteinExistence type="predicted"/>
<accession>A0A183IB06</accession>
<dbReference type="WBParaSite" id="SBAD_0000082301-mRNA-1">
    <property type="protein sequence ID" value="SBAD_0000082301-mRNA-1"/>
    <property type="gene ID" value="SBAD_0000082301"/>
</dbReference>
<reference evidence="2 3" key="2">
    <citation type="submission" date="2018-11" db="EMBL/GenBank/DDBJ databases">
        <authorList>
            <consortium name="Pathogen Informatics"/>
        </authorList>
    </citation>
    <scope>NUCLEOTIDE SEQUENCE [LARGE SCALE GENOMIC DNA]</scope>
</reference>
<reference evidence="4" key="1">
    <citation type="submission" date="2016-06" db="UniProtKB">
        <authorList>
            <consortium name="WormBaseParasite"/>
        </authorList>
    </citation>
    <scope>IDENTIFICATION</scope>
</reference>
<dbReference type="OrthoDB" id="447173at2759"/>
<dbReference type="EMBL" id="UZAM01006628">
    <property type="protein sequence ID" value="VDO92167.1"/>
    <property type="molecule type" value="Genomic_DNA"/>
</dbReference>
<dbReference type="InterPro" id="IPR013594">
    <property type="entry name" value="Dynein_heavy_tail"/>
</dbReference>